<gene>
    <name evidence="1" type="ORF">K239x_14450</name>
</gene>
<dbReference type="EMBL" id="CP036526">
    <property type="protein sequence ID" value="QDT09499.1"/>
    <property type="molecule type" value="Genomic_DNA"/>
</dbReference>
<name>A0A517NQV0_9BACT</name>
<organism evidence="1 2">
    <name type="scientific">Stieleria marina</name>
    <dbReference type="NCBI Taxonomy" id="1930275"/>
    <lineage>
        <taxon>Bacteria</taxon>
        <taxon>Pseudomonadati</taxon>
        <taxon>Planctomycetota</taxon>
        <taxon>Planctomycetia</taxon>
        <taxon>Pirellulales</taxon>
        <taxon>Pirellulaceae</taxon>
        <taxon>Stieleria</taxon>
    </lineage>
</organism>
<keyword evidence="2" id="KW-1185">Reference proteome</keyword>
<sequence length="60" mass="6749">MQLELFVYEGQGSRRVWVTLAMPPPYGWIGALVRRPINEAEDGGGLVTVHFQHRCLPPDS</sequence>
<dbReference type="AlphaFoldDB" id="A0A517NQV0"/>
<evidence type="ECO:0000313" key="2">
    <source>
        <dbReference type="Proteomes" id="UP000319817"/>
    </source>
</evidence>
<accession>A0A517NQV0</accession>
<reference evidence="1 2" key="1">
    <citation type="submission" date="2019-02" db="EMBL/GenBank/DDBJ databases">
        <title>Deep-cultivation of Planctomycetes and their phenomic and genomic characterization uncovers novel biology.</title>
        <authorList>
            <person name="Wiegand S."/>
            <person name="Jogler M."/>
            <person name="Boedeker C."/>
            <person name="Pinto D."/>
            <person name="Vollmers J."/>
            <person name="Rivas-Marin E."/>
            <person name="Kohn T."/>
            <person name="Peeters S.H."/>
            <person name="Heuer A."/>
            <person name="Rast P."/>
            <person name="Oberbeckmann S."/>
            <person name="Bunk B."/>
            <person name="Jeske O."/>
            <person name="Meyerdierks A."/>
            <person name="Storesund J.E."/>
            <person name="Kallscheuer N."/>
            <person name="Luecker S."/>
            <person name="Lage O.M."/>
            <person name="Pohl T."/>
            <person name="Merkel B.J."/>
            <person name="Hornburger P."/>
            <person name="Mueller R.-W."/>
            <person name="Bruemmer F."/>
            <person name="Labrenz M."/>
            <person name="Spormann A.M."/>
            <person name="Op den Camp H."/>
            <person name="Overmann J."/>
            <person name="Amann R."/>
            <person name="Jetten M.S.M."/>
            <person name="Mascher T."/>
            <person name="Medema M.H."/>
            <person name="Devos D.P."/>
            <person name="Kaster A.-K."/>
            <person name="Ovreas L."/>
            <person name="Rohde M."/>
            <person name="Galperin M.Y."/>
            <person name="Jogler C."/>
        </authorList>
    </citation>
    <scope>NUCLEOTIDE SEQUENCE [LARGE SCALE GENOMIC DNA]</scope>
    <source>
        <strain evidence="1 2">K23_9</strain>
    </source>
</reference>
<dbReference type="Proteomes" id="UP000319817">
    <property type="component" value="Chromosome"/>
</dbReference>
<evidence type="ECO:0000313" key="1">
    <source>
        <dbReference type="EMBL" id="QDT09499.1"/>
    </source>
</evidence>
<protein>
    <submittedName>
        <fullName evidence="1">Uncharacterized protein</fullName>
    </submittedName>
</protein>
<proteinExistence type="predicted"/>